<reference evidence="2" key="1">
    <citation type="journal article" date="2018" name="DNA Res.">
        <title>Multiple hybrid de novo genome assembly of finger millet, an orphan allotetraploid crop.</title>
        <authorList>
            <person name="Hatakeyama M."/>
            <person name="Aluri S."/>
            <person name="Balachadran M.T."/>
            <person name="Sivarajan S.R."/>
            <person name="Patrignani A."/>
            <person name="Gruter S."/>
            <person name="Poveda L."/>
            <person name="Shimizu-Inatsugi R."/>
            <person name="Baeten J."/>
            <person name="Francoijs K.J."/>
            <person name="Nataraja K.N."/>
            <person name="Reddy Y.A.N."/>
            <person name="Phadnis S."/>
            <person name="Ravikumar R.L."/>
            <person name="Schlapbach R."/>
            <person name="Sreeman S.M."/>
            <person name="Shimizu K.K."/>
        </authorList>
    </citation>
    <scope>NUCLEOTIDE SEQUENCE</scope>
</reference>
<dbReference type="Proteomes" id="UP001054889">
    <property type="component" value="Unassembled WGS sequence"/>
</dbReference>
<organism evidence="2 3">
    <name type="scientific">Eleusine coracana subsp. coracana</name>
    <dbReference type="NCBI Taxonomy" id="191504"/>
    <lineage>
        <taxon>Eukaryota</taxon>
        <taxon>Viridiplantae</taxon>
        <taxon>Streptophyta</taxon>
        <taxon>Embryophyta</taxon>
        <taxon>Tracheophyta</taxon>
        <taxon>Spermatophyta</taxon>
        <taxon>Magnoliopsida</taxon>
        <taxon>Liliopsida</taxon>
        <taxon>Poales</taxon>
        <taxon>Poaceae</taxon>
        <taxon>PACMAD clade</taxon>
        <taxon>Chloridoideae</taxon>
        <taxon>Cynodonteae</taxon>
        <taxon>Eleusininae</taxon>
        <taxon>Eleusine</taxon>
    </lineage>
</organism>
<evidence type="ECO:0000313" key="3">
    <source>
        <dbReference type="Proteomes" id="UP001054889"/>
    </source>
</evidence>
<name>A0AAV5E0Z0_ELECO</name>
<dbReference type="EMBL" id="BQKI01000072">
    <property type="protein sequence ID" value="GJN16458.1"/>
    <property type="molecule type" value="Genomic_DNA"/>
</dbReference>
<feature type="compositionally biased region" description="Basic and acidic residues" evidence="1">
    <location>
        <begin position="277"/>
        <end position="288"/>
    </location>
</feature>
<evidence type="ECO:0000256" key="1">
    <source>
        <dbReference type="SAM" id="MobiDB-lite"/>
    </source>
</evidence>
<evidence type="ECO:0000313" key="2">
    <source>
        <dbReference type="EMBL" id="GJN16458.1"/>
    </source>
</evidence>
<feature type="compositionally biased region" description="Low complexity" evidence="1">
    <location>
        <begin position="214"/>
        <end position="231"/>
    </location>
</feature>
<protein>
    <submittedName>
        <fullName evidence="2">Uncharacterized protein</fullName>
    </submittedName>
</protein>
<proteinExistence type="predicted"/>
<comment type="caution">
    <text evidence="2">The sequence shown here is derived from an EMBL/GenBank/DDBJ whole genome shotgun (WGS) entry which is preliminary data.</text>
</comment>
<gene>
    <name evidence="2" type="primary">gb03448</name>
    <name evidence="2" type="ORF">PR202_gb03448</name>
</gene>
<accession>A0AAV5E0Z0</accession>
<feature type="region of interest" description="Disordered" evidence="1">
    <location>
        <begin position="277"/>
        <end position="328"/>
    </location>
</feature>
<keyword evidence="3" id="KW-1185">Reference proteome</keyword>
<reference evidence="2" key="2">
    <citation type="submission" date="2021-12" db="EMBL/GenBank/DDBJ databases">
        <title>Resequencing data analysis of finger millet.</title>
        <authorList>
            <person name="Hatakeyama M."/>
            <person name="Aluri S."/>
            <person name="Balachadran M.T."/>
            <person name="Sivarajan S.R."/>
            <person name="Poveda L."/>
            <person name="Shimizu-Inatsugi R."/>
            <person name="Schlapbach R."/>
            <person name="Sreeman S.M."/>
            <person name="Shimizu K.K."/>
        </authorList>
    </citation>
    <scope>NUCLEOTIDE SEQUENCE</scope>
</reference>
<feature type="region of interest" description="Disordered" evidence="1">
    <location>
        <begin position="214"/>
        <end position="236"/>
    </location>
</feature>
<sequence>MAMALARPPLPPAPLRSAPTVLLPTTRRHLRTAVVASGKGAASPTLRTCKNCKQQYDPAANHPSACRFHTAHFGAQQTKIESLSTLLVGPTTILSLPTPSLADPPRARPRRRCPTPPLACAAGVLPRWPVPPVLLPCARAAASALLPRSRAPPSLAGVTGPTALLARAAGLLPRWRTPPDLLPCAHACHSLSPPPLLARARIGAASLLPSFLPRSSAPPSFSPPSRHAPTAGGAGWVAGAGGMQDATVLGDVVDRFGGEARVQGRHGRSMAMEGELHVGQEGGRRPEAQGRSPAAVEACSPWLHSRRERSRGEERKEKKKMVGPTIWGRNSGSLFPGGLL</sequence>
<dbReference type="PANTHER" id="PTHR35106:SF5">
    <property type="entry name" value="CARBOXYPEPTIDASE"/>
    <property type="match status" value="1"/>
</dbReference>
<dbReference type="PANTHER" id="PTHR35106">
    <property type="entry name" value="BNAA07G25190D PROTEIN"/>
    <property type="match status" value="1"/>
</dbReference>
<dbReference type="AlphaFoldDB" id="A0AAV5E0Z0"/>